<feature type="signal peptide" evidence="1">
    <location>
        <begin position="1"/>
        <end position="23"/>
    </location>
</feature>
<dbReference type="InterPro" id="IPR036514">
    <property type="entry name" value="SGNH_hydro_sf"/>
</dbReference>
<dbReference type="AlphaFoldDB" id="A0A168W2J3"/>
<protein>
    <recommendedName>
        <fullName evidence="2">SGNH hydrolase-type esterase domain-containing protein</fullName>
    </recommendedName>
</protein>
<dbReference type="Gene3D" id="3.40.50.1110">
    <property type="entry name" value="SGNH hydrolase"/>
    <property type="match status" value="1"/>
</dbReference>
<proteinExistence type="predicted"/>
<accession>A0A168W2J3</accession>
<feature type="domain" description="SGNH hydrolase-type esterase" evidence="2">
    <location>
        <begin position="35"/>
        <end position="224"/>
    </location>
</feature>
<reference evidence="3 4" key="1">
    <citation type="submission" date="2016-04" db="EMBL/GenBank/DDBJ databases">
        <title>Complete genome sequence of Fictibacillus phosphorivorans G25-29, a strain toxic to nematodes.</title>
        <authorList>
            <person name="Zheng Z."/>
        </authorList>
    </citation>
    <scope>NUCLEOTIDE SEQUENCE [LARGE SCALE GENOMIC DNA]</scope>
    <source>
        <strain evidence="3 4">G25-29</strain>
    </source>
</reference>
<dbReference type="EMBL" id="CP015378">
    <property type="protein sequence ID" value="ANC77589.1"/>
    <property type="molecule type" value="Genomic_DNA"/>
</dbReference>
<dbReference type="PANTHER" id="PTHR30383:SF27">
    <property type="entry name" value="SPORE GERMINATION LIPASE LIPC"/>
    <property type="match status" value="1"/>
</dbReference>
<evidence type="ECO:0000313" key="4">
    <source>
        <dbReference type="Proteomes" id="UP000076623"/>
    </source>
</evidence>
<dbReference type="PANTHER" id="PTHR30383">
    <property type="entry name" value="THIOESTERASE 1/PROTEASE 1/LYSOPHOSPHOLIPASE L1"/>
    <property type="match status" value="1"/>
</dbReference>
<keyword evidence="4" id="KW-1185">Reference proteome</keyword>
<dbReference type="InterPro" id="IPR013830">
    <property type="entry name" value="SGNH_hydro"/>
</dbReference>
<keyword evidence="1" id="KW-0732">Signal</keyword>
<evidence type="ECO:0000256" key="1">
    <source>
        <dbReference type="SAM" id="SignalP"/>
    </source>
</evidence>
<dbReference type="SUPFAM" id="SSF52266">
    <property type="entry name" value="SGNH hydrolase"/>
    <property type="match status" value="1"/>
</dbReference>
<dbReference type="Pfam" id="PF13472">
    <property type="entry name" value="Lipase_GDSL_2"/>
    <property type="match status" value="1"/>
</dbReference>
<evidence type="ECO:0000313" key="3">
    <source>
        <dbReference type="EMBL" id="ANC77589.1"/>
    </source>
</evidence>
<gene>
    <name evidence="3" type="ORF">ABE65_012595</name>
</gene>
<organism evidence="3 4">
    <name type="scientific">Fictibacillus phosphorivorans</name>
    <dbReference type="NCBI Taxonomy" id="1221500"/>
    <lineage>
        <taxon>Bacteria</taxon>
        <taxon>Bacillati</taxon>
        <taxon>Bacillota</taxon>
        <taxon>Bacilli</taxon>
        <taxon>Bacillales</taxon>
        <taxon>Fictibacillaceae</taxon>
        <taxon>Fictibacillus</taxon>
    </lineage>
</organism>
<dbReference type="InterPro" id="IPR051532">
    <property type="entry name" value="Ester_Hydrolysis_Enzymes"/>
</dbReference>
<dbReference type="KEGG" id="fpn:ABE65_012595"/>
<sequence>MKIRVASLITIGMLFSNSPAAWAQPFQQNYVEYVALGDSIAAGMTPYGGYDESYPDMLKDMFKRKSTTMKDYDNFATSGYTSEQLKQDVQNNSAVRKELREATHITITIGANDLFQRLLADPSTAQQGIDTASSNLDVILETINELNPHAKVYVMGYYNPFSYYPDEVQNFLVPLSDSLNHEIETRAIENGDRYVTTAQAIDSKFEKYMPNPEDNHLNVKGYEAIAKEFWKIIKKDD</sequence>
<feature type="chain" id="PRO_5007900727" description="SGNH hydrolase-type esterase domain-containing protein" evidence="1">
    <location>
        <begin position="24"/>
        <end position="237"/>
    </location>
</feature>
<dbReference type="GO" id="GO:0004622">
    <property type="term" value="F:phosphatidylcholine lysophospholipase activity"/>
    <property type="evidence" value="ECO:0007669"/>
    <property type="project" value="TreeGrafter"/>
</dbReference>
<name>A0A168W2J3_9BACL</name>
<evidence type="ECO:0000259" key="2">
    <source>
        <dbReference type="Pfam" id="PF13472"/>
    </source>
</evidence>
<dbReference type="RefSeq" id="WP_066395427.1">
    <property type="nucleotide sequence ID" value="NZ_CP015378.1"/>
</dbReference>
<dbReference type="Proteomes" id="UP000076623">
    <property type="component" value="Chromosome"/>
</dbReference>
<dbReference type="STRING" id="1221500.ABE65_012595"/>